<comment type="caution">
    <text evidence="1">The sequence shown here is derived from an EMBL/GenBank/DDBJ whole genome shotgun (WGS) entry which is preliminary data.</text>
</comment>
<evidence type="ECO:0000313" key="2">
    <source>
        <dbReference type="Proteomes" id="UP001642483"/>
    </source>
</evidence>
<name>A0ABP0G865_CLALP</name>
<dbReference type="Proteomes" id="UP001642483">
    <property type="component" value="Unassembled WGS sequence"/>
</dbReference>
<evidence type="ECO:0000313" key="1">
    <source>
        <dbReference type="EMBL" id="CAK8688012.1"/>
    </source>
</evidence>
<gene>
    <name evidence="1" type="ORF">CVLEPA_LOCUS20052</name>
</gene>
<reference evidence="1 2" key="1">
    <citation type="submission" date="2024-02" db="EMBL/GenBank/DDBJ databases">
        <authorList>
            <person name="Daric V."/>
            <person name="Darras S."/>
        </authorList>
    </citation>
    <scope>NUCLEOTIDE SEQUENCE [LARGE SCALE GENOMIC DNA]</scope>
</reference>
<organism evidence="1 2">
    <name type="scientific">Clavelina lepadiformis</name>
    <name type="common">Light-bulb sea squirt</name>
    <name type="synonym">Ascidia lepadiformis</name>
    <dbReference type="NCBI Taxonomy" id="159417"/>
    <lineage>
        <taxon>Eukaryota</taxon>
        <taxon>Metazoa</taxon>
        <taxon>Chordata</taxon>
        <taxon>Tunicata</taxon>
        <taxon>Ascidiacea</taxon>
        <taxon>Aplousobranchia</taxon>
        <taxon>Clavelinidae</taxon>
        <taxon>Clavelina</taxon>
    </lineage>
</organism>
<keyword evidence="2" id="KW-1185">Reference proteome</keyword>
<protein>
    <submittedName>
        <fullName evidence="1">Uncharacterized protein</fullName>
    </submittedName>
</protein>
<proteinExistence type="predicted"/>
<sequence>MKRRLTVRLPGAKSAFAVNFSCSVHSATNEVEMEFVGNRAVFVHCICRREDTSECGDEELLALQKKQLLQQPPTRNCQVRDHCKKNCSVGRCHKCEKSLSVCGKCTPSIQRVCKGCK</sequence>
<dbReference type="EMBL" id="CAWYQH010000107">
    <property type="protein sequence ID" value="CAK8688012.1"/>
    <property type="molecule type" value="Genomic_DNA"/>
</dbReference>
<accession>A0ABP0G865</accession>